<dbReference type="EMBL" id="BMIC01000001">
    <property type="protein sequence ID" value="GFZ80385.1"/>
    <property type="molecule type" value="Genomic_DNA"/>
</dbReference>
<proteinExistence type="predicted"/>
<reference evidence="2 3" key="1">
    <citation type="journal article" date="2014" name="Int. J. Syst. Evol. Microbiol.">
        <title>Complete genome sequence of Corynebacterium casei LMG S-19264T (=DSM 44701T), isolated from a smear-ripened cheese.</title>
        <authorList>
            <consortium name="US DOE Joint Genome Institute (JGI-PGF)"/>
            <person name="Walter F."/>
            <person name="Albersmeier A."/>
            <person name="Kalinowski J."/>
            <person name="Ruckert C."/>
        </authorList>
    </citation>
    <scope>NUCLEOTIDE SEQUENCE [LARGE SCALE GENOMIC DNA]</scope>
    <source>
        <strain evidence="2 3">CGMCC 1.15295</strain>
    </source>
</reference>
<name>A0A8J2TPP4_9FLAO</name>
<dbReference type="SUPFAM" id="SSF49464">
    <property type="entry name" value="Carboxypeptidase regulatory domain-like"/>
    <property type="match status" value="1"/>
</dbReference>
<dbReference type="RefSeq" id="WP_188605048.1">
    <property type="nucleotide sequence ID" value="NZ_BMIC01000001.1"/>
</dbReference>
<evidence type="ECO:0000313" key="2">
    <source>
        <dbReference type="EMBL" id="GFZ80385.1"/>
    </source>
</evidence>
<sequence>MGSISKLFFVIIFLCFSISNAQNIDVEGKVIAPDDLEGIHIINKTASRFTITNSNGEFIIPAKLNDTIIISGIQYQPKEIIINASIVKSKSVTVFLQELVNQLDEVVVGKILTGDLLSDIENSEAERDINFYDLGIPGYTGKPLTQNERRLKEASDLNPTVGGSLGGGGVGLSLNPIINAISGRTKMLKNQVKLERQDECMSKIISNFSELLFNDSDLDEELRSEFFYFCSEDENFSNLCKINNHIAILEFLQEKLNVYKANLQIKKD</sequence>
<dbReference type="AlphaFoldDB" id="A0A8J2TPP4"/>
<gene>
    <name evidence="2" type="ORF">GCM10011531_08040</name>
</gene>
<keyword evidence="3" id="KW-1185">Reference proteome</keyword>
<evidence type="ECO:0000313" key="3">
    <source>
        <dbReference type="Proteomes" id="UP000598120"/>
    </source>
</evidence>
<organism evidence="2 3">
    <name type="scientific">Aquaticitalea lipolytica</name>
    <dbReference type="NCBI Taxonomy" id="1247562"/>
    <lineage>
        <taxon>Bacteria</taxon>
        <taxon>Pseudomonadati</taxon>
        <taxon>Bacteroidota</taxon>
        <taxon>Flavobacteriia</taxon>
        <taxon>Flavobacteriales</taxon>
        <taxon>Flavobacteriaceae</taxon>
        <taxon>Aquaticitalea</taxon>
    </lineage>
</organism>
<evidence type="ECO:0008006" key="4">
    <source>
        <dbReference type="Google" id="ProtNLM"/>
    </source>
</evidence>
<comment type="caution">
    <text evidence="2">The sequence shown here is derived from an EMBL/GenBank/DDBJ whole genome shotgun (WGS) entry which is preliminary data.</text>
</comment>
<dbReference type="InterPro" id="IPR008969">
    <property type="entry name" value="CarboxyPept-like_regulatory"/>
</dbReference>
<evidence type="ECO:0000256" key="1">
    <source>
        <dbReference type="SAM" id="SignalP"/>
    </source>
</evidence>
<dbReference type="Proteomes" id="UP000598120">
    <property type="component" value="Unassembled WGS sequence"/>
</dbReference>
<keyword evidence="1" id="KW-0732">Signal</keyword>
<accession>A0A8J2TPP4</accession>
<feature type="signal peptide" evidence="1">
    <location>
        <begin position="1"/>
        <end position="21"/>
    </location>
</feature>
<protein>
    <recommendedName>
        <fullName evidence="4">CarboxypepD_reg-like domain-containing protein</fullName>
    </recommendedName>
</protein>
<feature type="chain" id="PRO_5035304312" description="CarboxypepD_reg-like domain-containing protein" evidence="1">
    <location>
        <begin position="22"/>
        <end position="268"/>
    </location>
</feature>
<dbReference type="Pfam" id="PF13715">
    <property type="entry name" value="CarbopepD_reg_2"/>
    <property type="match status" value="1"/>
</dbReference>